<dbReference type="AlphaFoldDB" id="A0A2A9NDD2"/>
<organism evidence="5 6">
    <name type="scientific">Amanita thiersii Skay4041</name>
    <dbReference type="NCBI Taxonomy" id="703135"/>
    <lineage>
        <taxon>Eukaryota</taxon>
        <taxon>Fungi</taxon>
        <taxon>Dikarya</taxon>
        <taxon>Basidiomycota</taxon>
        <taxon>Agaricomycotina</taxon>
        <taxon>Agaricomycetes</taxon>
        <taxon>Agaricomycetidae</taxon>
        <taxon>Agaricales</taxon>
        <taxon>Pluteineae</taxon>
        <taxon>Amanitaceae</taxon>
        <taxon>Amanita</taxon>
    </lineage>
</organism>
<dbReference type="InterPro" id="IPR007527">
    <property type="entry name" value="Znf_SWIM"/>
</dbReference>
<dbReference type="GO" id="GO:0061630">
    <property type="term" value="F:ubiquitin protein ligase activity"/>
    <property type="evidence" value="ECO:0007669"/>
    <property type="project" value="InterPro"/>
</dbReference>
<gene>
    <name evidence="5" type="ORF">AMATHDRAFT_157849</name>
</gene>
<proteinExistence type="predicted"/>
<dbReference type="PANTHER" id="PTHR21540">
    <property type="entry name" value="RING FINGER AND SWIM DOMAIN-CONTAINING PROTEIN 2"/>
    <property type="match status" value="1"/>
</dbReference>
<dbReference type="Gene3D" id="3.30.40.10">
    <property type="entry name" value="Zinc/RING finger domain, C3HC4 (zinc finger)"/>
    <property type="match status" value="1"/>
</dbReference>
<feature type="compositionally biased region" description="Basic and acidic residues" evidence="2">
    <location>
        <begin position="60"/>
        <end position="69"/>
    </location>
</feature>
<sequence>MAQGPEQIIQQPSFSFTYDFSGSTSSQTVPPFSTPLVQNTDNSYLLSPSASPSKGKKKAKDTDAAPEEKRLAQFKPRCPQNIMDRVERVRQQRLFMIDRLRTENELSETFSVLGSTGNVYTVVIDKVPRCNCPDALKGNHCKHILFIFLKVLQVPESSPHWYQKALLSTEVEEIFAQAPLAPNSVAHSHVREAHARAISQYTGPSSQSVKKRFPTKDDDCPICYENMHGIPENGLKFCDACGNALHDECWKQWQASSQRSGKAVTCVWCRAESSTNKRKKVAGVSSSDGYLNLAAVAGLSPVRDTSTYYHGPRRGYRNNNFWDYDDGY</sequence>
<dbReference type="STRING" id="703135.A0A2A9NDD2"/>
<evidence type="ECO:0000259" key="3">
    <source>
        <dbReference type="PROSITE" id="PS50089"/>
    </source>
</evidence>
<evidence type="ECO:0008006" key="7">
    <source>
        <dbReference type="Google" id="ProtNLM"/>
    </source>
</evidence>
<evidence type="ECO:0000256" key="1">
    <source>
        <dbReference type="PROSITE-ProRule" id="PRU00175"/>
    </source>
</evidence>
<reference evidence="5 6" key="1">
    <citation type="submission" date="2014-02" db="EMBL/GenBank/DDBJ databases">
        <title>Transposable element dynamics among asymbiotic and ectomycorrhizal Amanita fungi.</title>
        <authorList>
            <consortium name="DOE Joint Genome Institute"/>
            <person name="Hess J."/>
            <person name="Skrede I."/>
            <person name="Wolfe B."/>
            <person name="LaButti K."/>
            <person name="Ohm R.A."/>
            <person name="Grigoriev I.V."/>
            <person name="Pringle A."/>
        </authorList>
    </citation>
    <scope>NUCLEOTIDE SEQUENCE [LARGE SCALE GENOMIC DNA]</scope>
    <source>
        <strain evidence="5 6">SKay4041</strain>
    </source>
</reference>
<feature type="region of interest" description="Disordered" evidence="2">
    <location>
        <begin position="20"/>
        <end position="69"/>
    </location>
</feature>
<dbReference type="InterPro" id="IPR013083">
    <property type="entry name" value="Znf_RING/FYVE/PHD"/>
</dbReference>
<keyword evidence="1" id="KW-0479">Metal-binding</keyword>
<feature type="domain" description="RING-type" evidence="3">
    <location>
        <begin position="220"/>
        <end position="270"/>
    </location>
</feature>
<evidence type="ECO:0000313" key="5">
    <source>
        <dbReference type="EMBL" id="PFH45786.1"/>
    </source>
</evidence>
<feature type="compositionally biased region" description="Polar residues" evidence="2">
    <location>
        <begin position="20"/>
        <end position="46"/>
    </location>
</feature>
<dbReference type="InterPro" id="IPR039903">
    <property type="entry name" value="Zswim2"/>
</dbReference>
<dbReference type="InterPro" id="IPR001841">
    <property type="entry name" value="Znf_RING"/>
</dbReference>
<keyword evidence="1" id="KW-0862">Zinc</keyword>
<dbReference type="PROSITE" id="PS50089">
    <property type="entry name" value="ZF_RING_2"/>
    <property type="match status" value="1"/>
</dbReference>
<keyword evidence="1" id="KW-0863">Zinc-finger</keyword>
<dbReference type="SUPFAM" id="SSF57850">
    <property type="entry name" value="RING/U-box"/>
    <property type="match status" value="1"/>
</dbReference>
<evidence type="ECO:0000259" key="4">
    <source>
        <dbReference type="PROSITE" id="PS50966"/>
    </source>
</evidence>
<dbReference type="OrthoDB" id="2122982at2759"/>
<protein>
    <recommendedName>
        <fullName evidence="7">SWIM-type domain-containing protein</fullName>
    </recommendedName>
</protein>
<evidence type="ECO:0000256" key="2">
    <source>
        <dbReference type="SAM" id="MobiDB-lite"/>
    </source>
</evidence>
<dbReference type="PANTHER" id="PTHR21540:SF0">
    <property type="entry name" value="PHD FAMILY PROTEIN"/>
    <property type="match status" value="1"/>
</dbReference>
<dbReference type="Proteomes" id="UP000242287">
    <property type="component" value="Unassembled WGS sequence"/>
</dbReference>
<dbReference type="Pfam" id="PF04434">
    <property type="entry name" value="SWIM"/>
    <property type="match status" value="1"/>
</dbReference>
<evidence type="ECO:0000313" key="6">
    <source>
        <dbReference type="Proteomes" id="UP000242287"/>
    </source>
</evidence>
<dbReference type="EMBL" id="KZ302291">
    <property type="protein sequence ID" value="PFH45786.1"/>
    <property type="molecule type" value="Genomic_DNA"/>
</dbReference>
<dbReference type="GO" id="GO:0008270">
    <property type="term" value="F:zinc ion binding"/>
    <property type="evidence" value="ECO:0007669"/>
    <property type="project" value="UniProtKB-KW"/>
</dbReference>
<keyword evidence="6" id="KW-1185">Reference proteome</keyword>
<name>A0A2A9NDD2_9AGAR</name>
<accession>A0A2A9NDD2</accession>
<dbReference type="PROSITE" id="PS50966">
    <property type="entry name" value="ZF_SWIM"/>
    <property type="match status" value="1"/>
</dbReference>
<feature type="domain" description="SWIM-type" evidence="4">
    <location>
        <begin position="120"/>
        <end position="152"/>
    </location>
</feature>